<dbReference type="Proteomes" id="UP000799439">
    <property type="component" value="Unassembled WGS sequence"/>
</dbReference>
<organism evidence="1 2">
    <name type="scientific">Myriangium duriaei CBS 260.36</name>
    <dbReference type="NCBI Taxonomy" id="1168546"/>
    <lineage>
        <taxon>Eukaryota</taxon>
        <taxon>Fungi</taxon>
        <taxon>Dikarya</taxon>
        <taxon>Ascomycota</taxon>
        <taxon>Pezizomycotina</taxon>
        <taxon>Dothideomycetes</taxon>
        <taxon>Dothideomycetidae</taxon>
        <taxon>Myriangiales</taxon>
        <taxon>Myriangiaceae</taxon>
        <taxon>Myriangium</taxon>
    </lineage>
</organism>
<proteinExistence type="predicted"/>
<protein>
    <submittedName>
        <fullName evidence="1">Uncharacterized protein</fullName>
    </submittedName>
</protein>
<name>A0A9P4MGG0_9PEZI</name>
<comment type="caution">
    <text evidence="1">The sequence shown here is derived from an EMBL/GenBank/DDBJ whole genome shotgun (WGS) entry which is preliminary data.</text>
</comment>
<dbReference type="EMBL" id="ML996087">
    <property type="protein sequence ID" value="KAF2152127.1"/>
    <property type="molecule type" value="Genomic_DNA"/>
</dbReference>
<dbReference type="AlphaFoldDB" id="A0A9P4MGG0"/>
<sequence>MGQGGLSASACKQPCKCKKQASSCAVYARRIKVIGWPETRSWNSWVLRFAARRLQLPRYSPFSVVRGTSGPEMTLRVRATSPSASNLPLPLLVLYGLSTFHASAQGDLEYLAALEGTIIIISVPCDHLWSASSTDSSIGDSSGQADRECFSLSANDFWSNASNLIETLAKMRSSGRFALHRIVGSNKTRISA</sequence>
<reference evidence="1" key="1">
    <citation type="journal article" date="2020" name="Stud. Mycol.">
        <title>101 Dothideomycetes genomes: a test case for predicting lifestyles and emergence of pathogens.</title>
        <authorList>
            <person name="Haridas S."/>
            <person name="Albert R."/>
            <person name="Binder M."/>
            <person name="Bloem J."/>
            <person name="Labutti K."/>
            <person name="Salamov A."/>
            <person name="Andreopoulos B."/>
            <person name="Baker S."/>
            <person name="Barry K."/>
            <person name="Bills G."/>
            <person name="Bluhm B."/>
            <person name="Cannon C."/>
            <person name="Castanera R."/>
            <person name="Culley D."/>
            <person name="Daum C."/>
            <person name="Ezra D."/>
            <person name="Gonzalez J."/>
            <person name="Henrissat B."/>
            <person name="Kuo A."/>
            <person name="Liang C."/>
            <person name="Lipzen A."/>
            <person name="Lutzoni F."/>
            <person name="Magnuson J."/>
            <person name="Mondo S."/>
            <person name="Nolan M."/>
            <person name="Ohm R."/>
            <person name="Pangilinan J."/>
            <person name="Park H.-J."/>
            <person name="Ramirez L."/>
            <person name="Alfaro M."/>
            <person name="Sun H."/>
            <person name="Tritt A."/>
            <person name="Yoshinaga Y."/>
            <person name="Zwiers L.-H."/>
            <person name="Turgeon B."/>
            <person name="Goodwin S."/>
            <person name="Spatafora J."/>
            <person name="Crous P."/>
            <person name="Grigoriev I."/>
        </authorList>
    </citation>
    <scope>NUCLEOTIDE SEQUENCE</scope>
    <source>
        <strain evidence="1">CBS 260.36</strain>
    </source>
</reference>
<evidence type="ECO:0000313" key="2">
    <source>
        <dbReference type="Proteomes" id="UP000799439"/>
    </source>
</evidence>
<keyword evidence="2" id="KW-1185">Reference proteome</keyword>
<gene>
    <name evidence="1" type="ORF">K461DRAFT_162643</name>
</gene>
<accession>A0A9P4MGG0</accession>
<evidence type="ECO:0000313" key="1">
    <source>
        <dbReference type="EMBL" id="KAF2152127.1"/>
    </source>
</evidence>